<keyword evidence="2" id="KW-1185">Reference proteome</keyword>
<reference evidence="3" key="2">
    <citation type="submission" date="2025-08" db="UniProtKB">
        <authorList>
            <consortium name="RefSeq"/>
        </authorList>
    </citation>
    <scope>IDENTIFICATION</scope>
    <source>
        <tissue evidence="3">Leaf</tissue>
    </source>
</reference>
<dbReference type="GeneID" id="109727530"/>
<dbReference type="Proteomes" id="UP000515123">
    <property type="component" value="Linkage group 22"/>
</dbReference>
<evidence type="ECO:0000256" key="1">
    <source>
        <dbReference type="SAM" id="MobiDB-lite"/>
    </source>
</evidence>
<feature type="compositionally biased region" description="Basic residues" evidence="1">
    <location>
        <begin position="108"/>
        <end position="117"/>
    </location>
</feature>
<feature type="compositionally biased region" description="Low complexity" evidence="1">
    <location>
        <begin position="118"/>
        <end position="131"/>
    </location>
</feature>
<dbReference type="RefSeq" id="XP_020113262.1">
    <property type="nucleotide sequence ID" value="XM_020257673.1"/>
</dbReference>
<protein>
    <submittedName>
        <fullName evidence="3">Max-binding protein MNT-like</fullName>
    </submittedName>
</protein>
<evidence type="ECO:0000313" key="3">
    <source>
        <dbReference type="RefSeq" id="XP_020113262.1"/>
    </source>
</evidence>
<dbReference type="AlphaFoldDB" id="A0A6P5GZK3"/>
<proteinExistence type="predicted"/>
<feature type="region of interest" description="Disordered" evidence="1">
    <location>
        <begin position="44"/>
        <end position="74"/>
    </location>
</feature>
<feature type="region of interest" description="Disordered" evidence="1">
    <location>
        <begin position="86"/>
        <end position="150"/>
    </location>
</feature>
<accession>A0A6P5GZK3</accession>
<evidence type="ECO:0000313" key="2">
    <source>
        <dbReference type="Proteomes" id="UP000515123"/>
    </source>
</evidence>
<reference evidence="2" key="1">
    <citation type="journal article" date="2015" name="Nat. Genet.">
        <title>The pineapple genome and the evolution of CAM photosynthesis.</title>
        <authorList>
            <person name="Ming R."/>
            <person name="VanBuren R."/>
            <person name="Wai C.M."/>
            <person name="Tang H."/>
            <person name="Schatz M.C."/>
            <person name="Bowers J.E."/>
            <person name="Lyons E."/>
            <person name="Wang M.L."/>
            <person name="Chen J."/>
            <person name="Biggers E."/>
            <person name="Zhang J."/>
            <person name="Huang L."/>
            <person name="Zhang L."/>
            <person name="Miao W."/>
            <person name="Zhang J."/>
            <person name="Ye Z."/>
            <person name="Miao C."/>
            <person name="Lin Z."/>
            <person name="Wang H."/>
            <person name="Zhou H."/>
            <person name="Yim W.C."/>
            <person name="Priest H.D."/>
            <person name="Zheng C."/>
            <person name="Woodhouse M."/>
            <person name="Edger P.P."/>
            <person name="Guyot R."/>
            <person name="Guo H.B."/>
            <person name="Guo H."/>
            <person name="Zheng G."/>
            <person name="Singh R."/>
            <person name="Sharma A."/>
            <person name="Min X."/>
            <person name="Zheng Y."/>
            <person name="Lee H."/>
            <person name="Gurtowski J."/>
            <person name="Sedlazeck F.J."/>
            <person name="Harkess A."/>
            <person name="McKain M.R."/>
            <person name="Liao Z."/>
            <person name="Fang J."/>
            <person name="Liu J."/>
            <person name="Zhang X."/>
            <person name="Zhang Q."/>
            <person name="Hu W."/>
            <person name="Qin Y."/>
            <person name="Wang K."/>
            <person name="Chen L.Y."/>
            <person name="Shirley N."/>
            <person name="Lin Y.R."/>
            <person name="Liu L.Y."/>
            <person name="Hernandez A.G."/>
            <person name="Wright C.L."/>
            <person name="Bulone V."/>
            <person name="Tuskan G.A."/>
            <person name="Heath K."/>
            <person name="Zee F."/>
            <person name="Moore P.H."/>
            <person name="Sunkar R."/>
            <person name="Leebens-Mack J.H."/>
            <person name="Mockler T."/>
            <person name="Bennetzen J.L."/>
            <person name="Freeling M."/>
            <person name="Sankoff D."/>
            <person name="Paterson A.H."/>
            <person name="Zhu X."/>
            <person name="Yang X."/>
            <person name="Smith J.A."/>
            <person name="Cushman J.C."/>
            <person name="Paull R.E."/>
            <person name="Yu Q."/>
        </authorList>
    </citation>
    <scope>NUCLEOTIDE SEQUENCE [LARGE SCALE GENOMIC DNA]</scope>
    <source>
        <strain evidence="2">cv. F153</strain>
    </source>
</reference>
<feature type="compositionally biased region" description="Basic residues" evidence="1">
    <location>
        <begin position="132"/>
        <end position="150"/>
    </location>
</feature>
<name>A0A6P5GZK3_ANACO</name>
<organism evidence="2 3">
    <name type="scientific">Ananas comosus</name>
    <name type="common">Pineapple</name>
    <name type="synonym">Ananas ananas</name>
    <dbReference type="NCBI Taxonomy" id="4615"/>
    <lineage>
        <taxon>Eukaryota</taxon>
        <taxon>Viridiplantae</taxon>
        <taxon>Streptophyta</taxon>
        <taxon>Embryophyta</taxon>
        <taxon>Tracheophyta</taxon>
        <taxon>Spermatophyta</taxon>
        <taxon>Magnoliopsida</taxon>
        <taxon>Liliopsida</taxon>
        <taxon>Poales</taxon>
        <taxon>Bromeliaceae</taxon>
        <taxon>Bromelioideae</taxon>
        <taxon>Ananas</taxon>
    </lineage>
</organism>
<gene>
    <name evidence="3" type="primary">LOC109727530</name>
</gene>
<sequence length="150" mass="16347">MGEGYGLGVWGGSMEMGMERRMEGVWGRDPRRLASPLAHIHPFAPARPRQLASPIRAGDRPRRLAPPPLAPQHPLTCLPLLAPVRLRQPGPPARAGPHPRRGLPFTKCPRRLARSHARASALAQPAPLTRATRARARGPAPTRRRSPPLA</sequence>